<dbReference type="PANTHER" id="PTHR43877">
    <property type="entry name" value="AMINOALKYLPHOSPHONATE N-ACETYLTRANSFERASE-RELATED-RELATED"/>
    <property type="match status" value="1"/>
</dbReference>
<evidence type="ECO:0000256" key="1">
    <source>
        <dbReference type="ARBA" id="ARBA00022679"/>
    </source>
</evidence>
<dbReference type="SUPFAM" id="SSF55729">
    <property type="entry name" value="Acyl-CoA N-acyltransferases (Nat)"/>
    <property type="match status" value="1"/>
</dbReference>
<gene>
    <name evidence="4" type="ORF">GCM10022378_04600</name>
</gene>
<dbReference type="Proteomes" id="UP001500920">
    <property type="component" value="Unassembled WGS sequence"/>
</dbReference>
<proteinExistence type="predicted"/>
<organism evidence="4 5">
    <name type="scientific">Salinicoccus jeotgali</name>
    <dbReference type="NCBI Taxonomy" id="381634"/>
    <lineage>
        <taxon>Bacteria</taxon>
        <taxon>Bacillati</taxon>
        <taxon>Bacillota</taxon>
        <taxon>Bacilli</taxon>
        <taxon>Bacillales</taxon>
        <taxon>Staphylococcaceae</taxon>
        <taxon>Salinicoccus</taxon>
    </lineage>
</organism>
<sequence length="165" mass="18589">MQIKEISDIQNDRDELSQLFQEVVAQGASMNYLHPMSDETALRYWDGVLSENVCLYVAVMDGSIAGTVQLHLSDKENGQHRAEIAKLMTHPAARRKGVAKALLKHAEEAAFSKNRWLVMLDTEKDGPANILYQDEGYAPIGSIPSYSQDPFGEYKDVNVYYKHLK</sequence>
<evidence type="ECO:0000313" key="5">
    <source>
        <dbReference type="Proteomes" id="UP001500920"/>
    </source>
</evidence>
<dbReference type="Pfam" id="PF00583">
    <property type="entry name" value="Acetyltransf_1"/>
    <property type="match status" value="1"/>
</dbReference>
<evidence type="ECO:0000313" key="4">
    <source>
        <dbReference type="EMBL" id="GAA3717440.1"/>
    </source>
</evidence>
<keyword evidence="1" id="KW-0808">Transferase</keyword>
<dbReference type="RefSeq" id="WP_344701007.1">
    <property type="nucleotide sequence ID" value="NZ_BAABCK010000012.1"/>
</dbReference>
<keyword evidence="5" id="KW-1185">Reference proteome</keyword>
<name>A0ABP7EDU7_9STAP</name>
<evidence type="ECO:0000256" key="2">
    <source>
        <dbReference type="ARBA" id="ARBA00023315"/>
    </source>
</evidence>
<dbReference type="Gene3D" id="3.40.630.30">
    <property type="match status" value="1"/>
</dbReference>
<dbReference type="EMBL" id="BAABCK010000012">
    <property type="protein sequence ID" value="GAA3717440.1"/>
    <property type="molecule type" value="Genomic_DNA"/>
</dbReference>
<accession>A0ABP7EDU7</accession>
<dbReference type="InterPro" id="IPR016181">
    <property type="entry name" value="Acyl_CoA_acyltransferase"/>
</dbReference>
<dbReference type="PROSITE" id="PS51186">
    <property type="entry name" value="GNAT"/>
    <property type="match status" value="1"/>
</dbReference>
<evidence type="ECO:0000259" key="3">
    <source>
        <dbReference type="PROSITE" id="PS51186"/>
    </source>
</evidence>
<keyword evidence="2" id="KW-0012">Acyltransferase</keyword>
<dbReference type="InterPro" id="IPR000182">
    <property type="entry name" value="GNAT_dom"/>
</dbReference>
<dbReference type="InterPro" id="IPR050832">
    <property type="entry name" value="Bact_Acetyltransf"/>
</dbReference>
<reference evidence="5" key="1">
    <citation type="journal article" date="2019" name="Int. J. Syst. Evol. Microbiol.">
        <title>The Global Catalogue of Microorganisms (GCM) 10K type strain sequencing project: providing services to taxonomists for standard genome sequencing and annotation.</title>
        <authorList>
            <consortium name="The Broad Institute Genomics Platform"/>
            <consortium name="The Broad Institute Genome Sequencing Center for Infectious Disease"/>
            <person name="Wu L."/>
            <person name="Ma J."/>
        </authorList>
    </citation>
    <scope>NUCLEOTIDE SEQUENCE [LARGE SCALE GENOMIC DNA]</scope>
    <source>
        <strain evidence="5">JCM 16981</strain>
    </source>
</reference>
<protein>
    <submittedName>
        <fullName evidence="4">GNAT family N-acetyltransferase</fullName>
    </submittedName>
</protein>
<dbReference type="CDD" id="cd04301">
    <property type="entry name" value="NAT_SF"/>
    <property type="match status" value="1"/>
</dbReference>
<comment type="caution">
    <text evidence="4">The sequence shown here is derived from an EMBL/GenBank/DDBJ whole genome shotgun (WGS) entry which is preliminary data.</text>
</comment>
<feature type="domain" description="N-acetyltransferase" evidence="3">
    <location>
        <begin position="1"/>
        <end position="158"/>
    </location>
</feature>